<organism evidence="3 4">
    <name type="scientific">Acidiferrimicrobium australe</name>
    <dbReference type="NCBI Taxonomy" id="2664430"/>
    <lineage>
        <taxon>Bacteria</taxon>
        <taxon>Bacillati</taxon>
        <taxon>Actinomycetota</taxon>
        <taxon>Acidimicrobiia</taxon>
        <taxon>Acidimicrobiales</taxon>
        <taxon>Acidimicrobiaceae</taxon>
        <taxon>Acidiferrimicrobium</taxon>
    </lineage>
</organism>
<evidence type="ECO:0000259" key="2">
    <source>
        <dbReference type="SMART" id="SM00642"/>
    </source>
</evidence>
<dbReference type="Pfam" id="PF00128">
    <property type="entry name" value="Alpha-amylase"/>
    <property type="match status" value="1"/>
</dbReference>
<sequence>MPGVPEEWWRRAVVYQIYPRSFADAGGDGVGDLPGIRARLRHLADLGVDAVWISPWYPSPMKDAGYDVSDYRSIEPVFGTLADAEALIADAHDLGLRVLLDIVPNHTSDQHPWFRAALSTGPGSPERARYLFRDGRGPAGEEPPNDWVSQFGGPAWTRITEEDGRPGQWYLHLYTPEQPDLDWQHPEVREEFEDILRFWFDRGVDGFRIDVAHGLAKADGLPDRGDAPWPLPPGDEGEAASEADLHPHWDRAAVHDIYRSWRAVADSYADRRVFVAEAWVSRPGRLARYVRPDELHTAFNFDFLNTPWRAGLLRSTIDRTIGALDAVGAPATWVLANHDVVREVSRLARPQPESVGRVWLEDLLPLPADLCLGQRRARAAALLLLALPGGAYIYQGQELGLPEVEDLPDDARQDPVWEQTGRARRGRDGCRVPIPWSGERPPYGFSPAGATAPPWLPQPDGWEPHTVATQAADPDSMLALFRAALTVRRAHPALGDGSLRWLEAPDGALAFARDPGFACAVNLSAAPLPRPAGEVLLSSGPLGADGGIPPDTAVWLAT</sequence>
<comment type="similarity">
    <text evidence="1">Belongs to the glycosyl hydrolase 13 family.</text>
</comment>
<dbReference type="Gene3D" id="3.20.20.80">
    <property type="entry name" value="Glycosidases"/>
    <property type="match status" value="1"/>
</dbReference>
<dbReference type="Proteomes" id="UP000437736">
    <property type="component" value="Unassembled WGS sequence"/>
</dbReference>
<dbReference type="CDD" id="cd11332">
    <property type="entry name" value="AmyAc_OligoGlu_TS"/>
    <property type="match status" value="1"/>
</dbReference>
<evidence type="ECO:0000256" key="1">
    <source>
        <dbReference type="ARBA" id="ARBA00008061"/>
    </source>
</evidence>
<dbReference type="SUPFAM" id="SSF51445">
    <property type="entry name" value="(Trans)glycosidases"/>
    <property type="match status" value="1"/>
</dbReference>
<gene>
    <name evidence="3" type="ORF">GHK86_01160</name>
</gene>
<comment type="caution">
    <text evidence="3">The sequence shown here is derived from an EMBL/GenBank/DDBJ whole genome shotgun (WGS) entry which is preliminary data.</text>
</comment>
<dbReference type="SMART" id="SM00642">
    <property type="entry name" value="Aamy"/>
    <property type="match status" value="1"/>
</dbReference>
<dbReference type="InterPro" id="IPR045857">
    <property type="entry name" value="O16G_dom_2"/>
</dbReference>
<feature type="domain" description="Glycosyl hydrolase family 13 catalytic" evidence="2">
    <location>
        <begin position="16"/>
        <end position="431"/>
    </location>
</feature>
<dbReference type="EMBL" id="WJHE01000040">
    <property type="protein sequence ID" value="MST31340.1"/>
    <property type="molecule type" value="Genomic_DNA"/>
</dbReference>
<proteinExistence type="inferred from homology"/>
<keyword evidence="4" id="KW-1185">Reference proteome</keyword>
<protein>
    <submittedName>
        <fullName evidence="3">DUF3459 domain-containing protein</fullName>
    </submittedName>
</protein>
<evidence type="ECO:0000313" key="3">
    <source>
        <dbReference type="EMBL" id="MST31340.1"/>
    </source>
</evidence>
<dbReference type="InterPro" id="IPR017853">
    <property type="entry name" value="GH"/>
</dbReference>
<dbReference type="PANTHER" id="PTHR10357">
    <property type="entry name" value="ALPHA-AMYLASE FAMILY MEMBER"/>
    <property type="match status" value="1"/>
</dbReference>
<dbReference type="PANTHER" id="PTHR10357:SF179">
    <property type="entry name" value="NEUTRAL AND BASIC AMINO ACID TRANSPORT PROTEIN RBAT"/>
    <property type="match status" value="1"/>
</dbReference>
<dbReference type="InterPro" id="IPR006047">
    <property type="entry name" value="GH13_cat_dom"/>
</dbReference>
<dbReference type="Gene3D" id="3.90.400.10">
    <property type="entry name" value="Oligo-1,6-glucosidase, Domain 2"/>
    <property type="match status" value="1"/>
</dbReference>
<name>A0ABW9QPC8_9ACTN</name>
<evidence type="ECO:0000313" key="4">
    <source>
        <dbReference type="Proteomes" id="UP000437736"/>
    </source>
</evidence>
<reference evidence="3 4" key="1">
    <citation type="submission" date="2019-11" db="EMBL/GenBank/DDBJ databases">
        <title>Acidiferrimicrobium australis gen. nov., sp. nov., an acidophilic and obligately heterotrophic, member of the Actinobacteria that catalyses dissimilatory oxido- reduction of iron isolated from metal-rich acidic water in Chile.</title>
        <authorList>
            <person name="Gonzalez D."/>
            <person name="Huber K."/>
            <person name="Hedrich S."/>
            <person name="Rojas-Villalobos C."/>
            <person name="Quatrini R."/>
            <person name="Dinamarca M.A."/>
            <person name="Schwarz A."/>
            <person name="Canales C."/>
            <person name="Nancucheo I."/>
        </authorList>
    </citation>
    <scope>NUCLEOTIDE SEQUENCE [LARGE SCALE GENOMIC DNA]</scope>
    <source>
        <strain evidence="3 4">USS-CCA1</strain>
    </source>
</reference>
<accession>A0ABW9QPC8</accession>